<dbReference type="AlphaFoldDB" id="A0A5A7N4G3"/>
<dbReference type="InterPro" id="IPR023614">
    <property type="entry name" value="Porin_dom_sf"/>
</dbReference>
<dbReference type="Gene3D" id="2.40.160.10">
    <property type="entry name" value="Porin"/>
    <property type="match status" value="1"/>
</dbReference>
<proteinExistence type="predicted"/>
<organism evidence="3 4">
    <name type="scientific">Iodidimonas nitroreducens</name>
    <dbReference type="NCBI Taxonomy" id="1236968"/>
    <lineage>
        <taxon>Bacteria</taxon>
        <taxon>Pseudomonadati</taxon>
        <taxon>Pseudomonadota</taxon>
        <taxon>Alphaproteobacteria</taxon>
        <taxon>Iodidimonadales</taxon>
        <taxon>Iodidimonadaceae</taxon>
        <taxon>Iodidimonas</taxon>
    </lineage>
</organism>
<keyword evidence="1" id="KW-0732">Signal</keyword>
<dbReference type="EMBL" id="BKCN01000001">
    <property type="protein sequence ID" value="GER02615.1"/>
    <property type="molecule type" value="Genomic_DNA"/>
</dbReference>
<feature type="domain" description="Alginate export" evidence="2">
    <location>
        <begin position="78"/>
        <end position="264"/>
    </location>
</feature>
<evidence type="ECO:0000259" key="2">
    <source>
        <dbReference type="Pfam" id="PF13372"/>
    </source>
</evidence>
<feature type="signal peptide" evidence="1">
    <location>
        <begin position="1"/>
        <end position="25"/>
    </location>
</feature>
<sequence>MPVHPLIHRLVILTLLSMCASPGLAQTVESNSLKTFIAKSDLIFDSRLRFELVDQDGFDEDAQALTLRSRFGFETASFHGFKALVEGDFTRDLGVNDFNSTVNGKTGFPVVVDPDSERLNRLQLGYHRKWDGASLAATVGRQRIKLDDDRFIGNVGFRQNEQTFDAARLQISPFDGLTVDYSYIWQVNRIFGSNSANKTADADSHLINARYETPWAVITSYAYLLDLEDQLASSASKTFGLRMAGTRNLFDDWQIAYGAEFANQTDFGGNPENFDLNYIMGKAGFTRGGLSFDAQIERLEGNGRRGFTTPLATLHAFQGFADVFLVTPAAGLRDIQTKIQYRWRNVSKLGDVRLSAWFHDFSATQTQDDLGEEIDFGLFITPRKGITFSIKYADFFGADDKPSLRRFWTGVDVKF</sequence>
<comment type="caution">
    <text evidence="3">The sequence shown here is derived from an EMBL/GenBank/DDBJ whole genome shotgun (WGS) entry which is preliminary data.</text>
</comment>
<dbReference type="Pfam" id="PF13372">
    <property type="entry name" value="Alginate_exp"/>
    <property type="match status" value="1"/>
</dbReference>
<evidence type="ECO:0000313" key="3">
    <source>
        <dbReference type="EMBL" id="GER02615.1"/>
    </source>
</evidence>
<reference evidence="3 4" key="1">
    <citation type="submission" date="2019-09" db="EMBL/GenBank/DDBJ databases">
        <title>NBRP : Genome information of microbial organism related human and environment.</title>
        <authorList>
            <person name="Hattori M."/>
            <person name="Oshima K."/>
            <person name="Inaba H."/>
            <person name="Suda W."/>
            <person name="Sakamoto M."/>
            <person name="Iino T."/>
            <person name="Kitahara M."/>
            <person name="Oshida Y."/>
            <person name="Iida T."/>
            <person name="Kudo T."/>
            <person name="Itoh T."/>
            <person name="Ohkuma M."/>
        </authorList>
    </citation>
    <scope>NUCLEOTIDE SEQUENCE [LARGE SCALE GENOMIC DNA]</scope>
    <source>
        <strain evidence="3 4">Q-1</strain>
    </source>
</reference>
<dbReference type="Proteomes" id="UP000324996">
    <property type="component" value="Unassembled WGS sequence"/>
</dbReference>
<evidence type="ECO:0000256" key="1">
    <source>
        <dbReference type="SAM" id="SignalP"/>
    </source>
</evidence>
<feature type="chain" id="PRO_5023067258" description="Alginate export domain-containing protein" evidence="1">
    <location>
        <begin position="26"/>
        <end position="415"/>
    </location>
</feature>
<protein>
    <recommendedName>
        <fullName evidence="2">Alginate export domain-containing protein</fullName>
    </recommendedName>
</protein>
<gene>
    <name evidence="3" type="ORF">JCM17846_02970</name>
</gene>
<accession>A0A5A7N4G3</accession>
<name>A0A5A7N4G3_9PROT</name>
<keyword evidence="4" id="KW-1185">Reference proteome</keyword>
<dbReference type="InterPro" id="IPR025388">
    <property type="entry name" value="Alginate_export_dom"/>
</dbReference>
<evidence type="ECO:0000313" key="4">
    <source>
        <dbReference type="Proteomes" id="UP000324996"/>
    </source>
</evidence>